<name>A0A3S5BIK7_9PLAT</name>
<organism evidence="1 2">
    <name type="scientific">Protopolystoma xenopodis</name>
    <dbReference type="NCBI Taxonomy" id="117903"/>
    <lineage>
        <taxon>Eukaryota</taxon>
        <taxon>Metazoa</taxon>
        <taxon>Spiralia</taxon>
        <taxon>Lophotrochozoa</taxon>
        <taxon>Platyhelminthes</taxon>
        <taxon>Monogenea</taxon>
        <taxon>Polyopisthocotylea</taxon>
        <taxon>Polystomatidea</taxon>
        <taxon>Polystomatidae</taxon>
        <taxon>Protopolystoma</taxon>
    </lineage>
</organism>
<keyword evidence="2" id="KW-1185">Reference proteome</keyword>
<proteinExistence type="predicted"/>
<evidence type="ECO:0000313" key="2">
    <source>
        <dbReference type="Proteomes" id="UP000784294"/>
    </source>
</evidence>
<evidence type="ECO:0000313" key="1">
    <source>
        <dbReference type="EMBL" id="VEL25563.1"/>
    </source>
</evidence>
<reference evidence="1" key="1">
    <citation type="submission" date="2018-11" db="EMBL/GenBank/DDBJ databases">
        <authorList>
            <consortium name="Pathogen Informatics"/>
        </authorList>
    </citation>
    <scope>NUCLEOTIDE SEQUENCE</scope>
</reference>
<accession>A0A3S5BIK7</accession>
<comment type="caution">
    <text evidence="1">The sequence shown here is derived from an EMBL/GenBank/DDBJ whole genome shotgun (WGS) entry which is preliminary data.</text>
</comment>
<dbReference type="EMBL" id="CAAALY010074816">
    <property type="protein sequence ID" value="VEL25563.1"/>
    <property type="molecule type" value="Genomic_DNA"/>
</dbReference>
<dbReference type="Proteomes" id="UP000784294">
    <property type="component" value="Unassembled WGS sequence"/>
</dbReference>
<gene>
    <name evidence="1" type="ORF">PXEA_LOCUS19003</name>
</gene>
<dbReference type="AlphaFoldDB" id="A0A3S5BIK7"/>
<sequence length="58" mass="6393">MAGMHIENRVYATLLNGCSDAAFSFGSWRDPHPALEGVTCFICFICFITTVRPPDPSE</sequence>
<protein>
    <submittedName>
        <fullName evidence="1">Uncharacterized protein</fullName>
    </submittedName>
</protein>